<protein>
    <submittedName>
        <fullName evidence="1">Uncharacterized protein</fullName>
    </submittedName>
</protein>
<reference evidence="1" key="1">
    <citation type="submission" date="2018-05" db="EMBL/GenBank/DDBJ databases">
        <authorList>
            <person name="Lanie J.A."/>
            <person name="Ng W.-L."/>
            <person name="Kazmierczak K.M."/>
            <person name="Andrzejewski T.M."/>
            <person name="Davidsen T.M."/>
            <person name="Wayne K.J."/>
            <person name="Tettelin H."/>
            <person name="Glass J.I."/>
            <person name="Rusch D."/>
            <person name="Podicherti R."/>
            <person name="Tsui H.-C.T."/>
            <person name="Winkler M.E."/>
        </authorList>
    </citation>
    <scope>NUCLEOTIDE SEQUENCE</scope>
</reference>
<proteinExistence type="predicted"/>
<accession>A0A382KDP3</accession>
<organism evidence="1">
    <name type="scientific">marine metagenome</name>
    <dbReference type="NCBI Taxonomy" id="408172"/>
    <lineage>
        <taxon>unclassified sequences</taxon>
        <taxon>metagenomes</taxon>
        <taxon>ecological metagenomes</taxon>
    </lineage>
</organism>
<gene>
    <name evidence="1" type="ORF">METZ01_LOCUS275474</name>
</gene>
<feature type="non-terminal residue" evidence="1">
    <location>
        <position position="39"/>
    </location>
</feature>
<name>A0A382KDP3_9ZZZZ</name>
<dbReference type="EMBL" id="UINC01080042">
    <property type="protein sequence ID" value="SVC22620.1"/>
    <property type="molecule type" value="Genomic_DNA"/>
</dbReference>
<sequence length="39" mass="4374">MPDPIAVLIESGDLQRAITIDRNWQGSQFDCRTAVIDDL</sequence>
<evidence type="ECO:0000313" key="1">
    <source>
        <dbReference type="EMBL" id="SVC22620.1"/>
    </source>
</evidence>
<dbReference type="AlphaFoldDB" id="A0A382KDP3"/>